<feature type="compositionally biased region" description="Basic and acidic residues" evidence="1">
    <location>
        <begin position="770"/>
        <end position="781"/>
    </location>
</feature>
<reference evidence="2" key="1">
    <citation type="submission" date="2022-10" db="EMBL/GenBank/DDBJ databases">
        <title>Tapping the CABI collections for fungal endophytes: first genome assemblies for Collariella, Neodidymelliopsis, Ascochyta clinopodiicola, Didymella pomorum, Didymosphaeria variabile, Neocosmospora piperis and Neocucurbitaria cava.</title>
        <authorList>
            <person name="Hill R."/>
        </authorList>
    </citation>
    <scope>NUCLEOTIDE SEQUENCE</scope>
    <source>
        <strain evidence="2">IMI 360193</strain>
    </source>
</reference>
<dbReference type="EMBL" id="JAPEUV010000002">
    <property type="protein sequence ID" value="KAJ4343590.1"/>
    <property type="molecule type" value="Genomic_DNA"/>
</dbReference>
<dbReference type="PANTHER" id="PTHR24216:SF65">
    <property type="entry name" value="PAXILLIN-LIKE PROTEIN 1"/>
    <property type="match status" value="1"/>
</dbReference>
<comment type="caution">
    <text evidence="2">The sequence shown here is derived from an EMBL/GenBank/DDBJ whole genome shotgun (WGS) entry which is preliminary data.</text>
</comment>
<name>A0A9W9C5K9_9PLEO</name>
<proteinExistence type="predicted"/>
<feature type="region of interest" description="Disordered" evidence="1">
    <location>
        <begin position="766"/>
        <end position="891"/>
    </location>
</feature>
<feature type="region of interest" description="Disordered" evidence="1">
    <location>
        <begin position="656"/>
        <end position="691"/>
    </location>
</feature>
<feature type="compositionally biased region" description="Polar residues" evidence="1">
    <location>
        <begin position="840"/>
        <end position="852"/>
    </location>
</feature>
<evidence type="ECO:0000313" key="3">
    <source>
        <dbReference type="Proteomes" id="UP001140562"/>
    </source>
</evidence>
<feature type="region of interest" description="Disordered" evidence="1">
    <location>
        <begin position="1276"/>
        <end position="1323"/>
    </location>
</feature>
<dbReference type="Proteomes" id="UP001140562">
    <property type="component" value="Unassembled WGS sequence"/>
</dbReference>
<feature type="compositionally biased region" description="Basic and acidic residues" evidence="1">
    <location>
        <begin position="811"/>
        <end position="821"/>
    </location>
</feature>
<feature type="region of interest" description="Disordered" evidence="1">
    <location>
        <begin position="45"/>
        <end position="99"/>
    </location>
</feature>
<feature type="region of interest" description="Disordered" evidence="1">
    <location>
        <begin position="1028"/>
        <end position="1052"/>
    </location>
</feature>
<accession>A0A9W9C5K9</accession>
<dbReference type="PANTHER" id="PTHR24216">
    <property type="entry name" value="PAXILLIN-RELATED"/>
    <property type="match status" value="1"/>
</dbReference>
<feature type="compositionally biased region" description="Polar residues" evidence="1">
    <location>
        <begin position="664"/>
        <end position="673"/>
    </location>
</feature>
<feature type="compositionally biased region" description="Basic residues" evidence="1">
    <location>
        <begin position="866"/>
        <end position="875"/>
    </location>
</feature>
<feature type="compositionally biased region" description="Pro residues" evidence="1">
    <location>
        <begin position="1186"/>
        <end position="1209"/>
    </location>
</feature>
<keyword evidence="3" id="KW-1185">Reference proteome</keyword>
<evidence type="ECO:0000313" key="2">
    <source>
        <dbReference type="EMBL" id="KAJ4343590.1"/>
    </source>
</evidence>
<organism evidence="2 3">
    <name type="scientific">Didymella glomerata</name>
    <dbReference type="NCBI Taxonomy" id="749621"/>
    <lineage>
        <taxon>Eukaryota</taxon>
        <taxon>Fungi</taxon>
        <taxon>Dikarya</taxon>
        <taxon>Ascomycota</taxon>
        <taxon>Pezizomycotina</taxon>
        <taxon>Dothideomycetes</taxon>
        <taxon>Pleosporomycetidae</taxon>
        <taxon>Pleosporales</taxon>
        <taxon>Pleosporineae</taxon>
        <taxon>Didymellaceae</taxon>
        <taxon>Didymella</taxon>
    </lineage>
</organism>
<feature type="region of interest" description="Disordered" evidence="1">
    <location>
        <begin position="1174"/>
        <end position="1214"/>
    </location>
</feature>
<gene>
    <name evidence="2" type="ORF">N0V87_000357</name>
</gene>
<sequence length="1389" mass="153607">MTLLVARQCRLLGAAGSLRRLPAAITTRAYAVDASPELPFRIRKIADNGPGGPPTTKTSLSRAQEDGSRSTITPGSARVEARVNSVRQPPNQRRSKDYNLRATPRLQDCEIGSVDSAILVPASVTATTPEHFVERIESLHADTVNGTDLVMFLATPSFASWLLDESVFLEKALAKLYKNIAWSASLQAVCAVVDRLPQATPARLGDDENPIKAAMVERAIHPPVNETGVEGIAYVILPQKAALSAQPPVSGEQGCIDFLAHKKTTELGRDHDRVRVPLANTVFQTGVPSTLISSTWSLSTGGKPELQSREQRKTMSIDLSAQRLDPSSQTRSHHDVPTLSIPLVPLTFPREVNGHMGNIIRGLKDANGNAMTASTELEQVVPRYFKARGETPQATSAWAVVSDEKTSRNLVNEETELLETGDTNTDRQLGPEHLWTADPPHWDQRVQRSFTRKGRLHKVLSGGGGWGKKAGLLSLDPMPIGAPQPERAAEMDGDYETVDEFSTALRPVVNDGDYIQFYISPAVAQDQDHEADVHGFLDQRTSSDTSVKQPWSWEFGVIPSTIDSFPSDSAQRSAQVPGEITVHKGAFGALTEGGLTLMRGCDMDKKSGIARREFNATTIDVPFARWSAMRLVPKEGVKLQTIGELGALKTKPVKKLQIGKSRTLDSGTPSTEQGGPAQNDPTTEADPQSPPEAVKAILGNLKIPVWKRVTITKVSHHFDDVQWAGQKDRDLLIRRTKTKTPAPATGPPEPELKRGLAKKMVMYRPGGIEPKSETDTLDEPKLSPSQEPLPFHASHGSPKPYLNHHLTRSGGNERSRDDRRTISMTPKRPDTVLNEWDLDASTSGQSQRSFSTAHALAAHQDWPNHERRKKKRRLKRAEQGLPPSLRPIAAPPRPLIRRVGFSKNEPEPEPASERVEHVIAHEERSIRVRKLFEAQAPVTSLKKHAPRTRKSLDANTLKTALRKTTKAETTNPYKLGLPRLLRQLRGEVLPRRSDERANGEAGQDLAKLERFLWREYYRIVSSVRKISKDVPKRKSNAKSARRKENARPDGAFISGGVRKIPVASELPDKLVQQYFASMQTTGRHLAMLTKQLQDITSLNGSQLQAWRASKYGKGTGSRAGGRKRRLIRTVKLTSPRLSKPKSNRPRIIIPRRTKLPHRNPTGLEFVMRPFPLDLPTPTESISATPPGNPPAPSSPTPSSPPSPRTPDPATPGIVPFRSLFTRSLLANLVRHRPALLRKHIIPSLHHQASRMIKRAQILSAQTRTLLPSAPVMLARHATRPRASRRPTAVPDPQKSEAERKTTAQKSVPHRVRRSPRTSPSKPHVLQELPARRVPLGGWKHMYKYFSGRRRARIVKYAEGELAITKVAKKSRRQELADDVEGWLTGDRAL</sequence>
<evidence type="ECO:0000256" key="1">
    <source>
        <dbReference type="SAM" id="MobiDB-lite"/>
    </source>
</evidence>
<dbReference type="OrthoDB" id="1744869at2759"/>
<protein>
    <submittedName>
        <fullName evidence="2">Uncharacterized protein</fullName>
    </submittedName>
</protein>